<feature type="region of interest" description="Disordered" evidence="1">
    <location>
        <begin position="1"/>
        <end position="343"/>
    </location>
</feature>
<feature type="compositionally biased region" description="Basic residues" evidence="1">
    <location>
        <begin position="1"/>
        <end position="12"/>
    </location>
</feature>
<dbReference type="Proteomes" id="UP001172159">
    <property type="component" value="Unassembled WGS sequence"/>
</dbReference>
<protein>
    <recommendedName>
        <fullName evidence="2">Microbial-type PARG catalytic domain-containing protein</fullName>
    </recommendedName>
</protein>
<organism evidence="3 4">
    <name type="scientific">Apiosordaria backusii</name>
    <dbReference type="NCBI Taxonomy" id="314023"/>
    <lineage>
        <taxon>Eukaryota</taxon>
        <taxon>Fungi</taxon>
        <taxon>Dikarya</taxon>
        <taxon>Ascomycota</taxon>
        <taxon>Pezizomycotina</taxon>
        <taxon>Sordariomycetes</taxon>
        <taxon>Sordariomycetidae</taxon>
        <taxon>Sordariales</taxon>
        <taxon>Lasiosphaeriaceae</taxon>
        <taxon>Apiosordaria</taxon>
    </lineage>
</organism>
<evidence type="ECO:0000313" key="4">
    <source>
        <dbReference type="Proteomes" id="UP001172159"/>
    </source>
</evidence>
<gene>
    <name evidence="3" type="ORF">B0T21DRAFT_352602</name>
</gene>
<feature type="compositionally biased region" description="Polar residues" evidence="1">
    <location>
        <begin position="245"/>
        <end position="256"/>
    </location>
</feature>
<dbReference type="PANTHER" id="PTHR35596:SF1">
    <property type="entry name" value="MICROBIAL-TYPE PARG CATALYTIC DOMAIN-CONTAINING PROTEIN"/>
    <property type="match status" value="1"/>
</dbReference>
<evidence type="ECO:0000313" key="3">
    <source>
        <dbReference type="EMBL" id="KAK0710394.1"/>
    </source>
</evidence>
<feature type="domain" description="Microbial-type PARG catalytic" evidence="2">
    <location>
        <begin position="397"/>
        <end position="505"/>
    </location>
</feature>
<accession>A0AA40A6V1</accession>
<proteinExistence type="predicted"/>
<sequence length="653" mass="71119">MPPKKPTPRKPSTRPSWKPEFASSSPFIERPSLLEQQQAPPSSQRPPRFSHSQQGGATNLRRPFPSADDTPTSAVASKPRPKPPPGITAYSGTSLPRPAAHIIKPQTGTRPVPQSQRVIAAVPQSQTATPAVSQPQTATPAVVQPANTVSQTPAASVDKPRQKPPLKPILKNPLAKTTVGPRTEPVSATSSLIKQPADRRPGKNLARLLGITQSPSQSTPSQAIVTTSGSYLKRDPKKPTRKPLETTSSVQQSTPAQAVAATPTETTSLLKQPPVSRSGLPLPVSGRRPSVLAPQSTAIQKPKPPTSVTATRKPTPKALDRLQLPPIPPSPASTPIKSRKLPPSFITMPTPIVTSRADLRKIAVETEKALKPILDGLNTFERAKKARKFTLDNLTRLDPNLCPKFPQKAKIQVINSDTLDAALSQIAAIANDDLYGHHSYPAVVNFANDTTPGGGWLNGARAQEEAICYRSSLSLSLDKEKHYPISPDDKTAAALYSPYVLIIRETEQAGHKLVPFADIAQDPKVVSVLTVPAVFSPRTKEFKLEDHRPGDPDKRVVFARDSERDLTKQKMRLVLRLAAAYRHRRIVLGALGCGVFRNPPEDVAHCWLEVLREQEFGGTGSWWREVTFAVWEPKPKYEGNLDIFFRVLDGEEV</sequence>
<feature type="compositionally biased region" description="Low complexity" evidence="1">
    <location>
        <begin position="212"/>
        <end position="222"/>
    </location>
</feature>
<dbReference type="InterPro" id="IPR019261">
    <property type="entry name" value="PARG_cat_microbial"/>
</dbReference>
<name>A0AA40A6V1_9PEZI</name>
<comment type="caution">
    <text evidence="3">The sequence shown here is derived from an EMBL/GenBank/DDBJ whole genome shotgun (WGS) entry which is preliminary data.</text>
</comment>
<reference evidence="3" key="1">
    <citation type="submission" date="2023-06" db="EMBL/GenBank/DDBJ databases">
        <title>Genome-scale phylogeny and comparative genomics of the fungal order Sordariales.</title>
        <authorList>
            <consortium name="Lawrence Berkeley National Laboratory"/>
            <person name="Hensen N."/>
            <person name="Bonometti L."/>
            <person name="Westerberg I."/>
            <person name="Brannstrom I.O."/>
            <person name="Guillou S."/>
            <person name="Cros-Aarteil S."/>
            <person name="Calhoun S."/>
            <person name="Haridas S."/>
            <person name="Kuo A."/>
            <person name="Mondo S."/>
            <person name="Pangilinan J."/>
            <person name="Riley R."/>
            <person name="Labutti K."/>
            <person name="Andreopoulos B."/>
            <person name="Lipzen A."/>
            <person name="Chen C."/>
            <person name="Yanf M."/>
            <person name="Daum C."/>
            <person name="Ng V."/>
            <person name="Clum A."/>
            <person name="Steindorff A."/>
            <person name="Ohm R."/>
            <person name="Martin F."/>
            <person name="Silar P."/>
            <person name="Natvig D."/>
            <person name="Lalanne C."/>
            <person name="Gautier V."/>
            <person name="Ament-Velasquez S.L."/>
            <person name="Kruys A."/>
            <person name="Hutchinson M.I."/>
            <person name="Powell A.J."/>
            <person name="Barry K."/>
            <person name="Miller A.N."/>
            <person name="Grigoriev I.V."/>
            <person name="Debuchy R."/>
            <person name="Gladieux P."/>
            <person name="Thoren M.H."/>
            <person name="Johannesson H."/>
        </authorList>
    </citation>
    <scope>NUCLEOTIDE SEQUENCE</scope>
    <source>
        <strain evidence="3">CBS 540.89</strain>
    </source>
</reference>
<feature type="compositionally biased region" description="Polar residues" evidence="1">
    <location>
        <begin position="106"/>
        <end position="154"/>
    </location>
</feature>
<dbReference type="InterPro" id="IPR043472">
    <property type="entry name" value="Macro_dom-like"/>
</dbReference>
<dbReference type="Pfam" id="PF10021">
    <property type="entry name" value="PARG_cat_microb"/>
    <property type="match status" value="1"/>
</dbReference>
<dbReference type="AlphaFoldDB" id="A0AA40A6V1"/>
<dbReference type="PANTHER" id="PTHR35596">
    <property type="entry name" value="DUF2263 DOMAIN-CONTAINING PROTEIN"/>
    <property type="match status" value="1"/>
</dbReference>
<dbReference type="Gene3D" id="3.40.220.10">
    <property type="entry name" value="Leucine Aminopeptidase, subunit E, domain 1"/>
    <property type="match status" value="1"/>
</dbReference>
<feature type="compositionally biased region" description="Low complexity" evidence="1">
    <location>
        <begin position="36"/>
        <end position="54"/>
    </location>
</feature>
<feature type="compositionally biased region" description="Basic and acidic residues" evidence="1">
    <location>
        <begin position="232"/>
        <end position="244"/>
    </location>
</feature>
<dbReference type="InterPro" id="IPR012664">
    <property type="entry name" value="CHP02452"/>
</dbReference>
<dbReference type="EMBL" id="JAUKTV010000017">
    <property type="protein sequence ID" value="KAK0710394.1"/>
    <property type="molecule type" value="Genomic_DNA"/>
</dbReference>
<keyword evidence="4" id="KW-1185">Reference proteome</keyword>
<evidence type="ECO:0000256" key="1">
    <source>
        <dbReference type="SAM" id="MobiDB-lite"/>
    </source>
</evidence>
<evidence type="ECO:0000259" key="2">
    <source>
        <dbReference type="Pfam" id="PF10021"/>
    </source>
</evidence>
<dbReference type="NCBIfam" id="TIGR02452">
    <property type="entry name" value="TIGR02452 family protein"/>
    <property type="match status" value="1"/>
</dbReference>
<dbReference type="SUPFAM" id="SSF52949">
    <property type="entry name" value="Macro domain-like"/>
    <property type="match status" value="1"/>
</dbReference>